<dbReference type="InterPro" id="IPR036188">
    <property type="entry name" value="FAD/NAD-bd_sf"/>
</dbReference>
<comment type="cofactor">
    <cofactor evidence="1">
        <name>FAD</name>
        <dbReference type="ChEBI" id="CHEBI:57692"/>
    </cofactor>
</comment>
<dbReference type="GO" id="GO:0071949">
    <property type="term" value="F:FAD binding"/>
    <property type="evidence" value="ECO:0007669"/>
    <property type="project" value="InterPro"/>
</dbReference>
<keyword evidence="7" id="KW-0812">Transmembrane</keyword>
<evidence type="ECO:0000256" key="7">
    <source>
        <dbReference type="SAM" id="Phobius"/>
    </source>
</evidence>
<proteinExistence type="inferred from homology"/>
<dbReference type="GO" id="GO:0004497">
    <property type="term" value="F:monooxygenase activity"/>
    <property type="evidence" value="ECO:0007669"/>
    <property type="project" value="UniProtKB-KW"/>
</dbReference>
<dbReference type="Pfam" id="PF01494">
    <property type="entry name" value="FAD_binding_3"/>
    <property type="match status" value="2"/>
</dbReference>
<feature type="transmembrane region" description="Helical" evidence="7">
    <location>
        <begin position="457"/>
        <end position="477"/>
    </location>
</feature>
<dbReference type="OrthoDB" id="16820at2759"/>
<keyword evidence="4" id="KW-0274">FAD</keyword>
<dbReference type="Gene3D" id="3.50.50.60">
    <property type="entry name" value="FAD/NAD(P)-binding domain"/>
    <property type="match status" value="1"/>
</dbReference>
<feature type="domain" description="FAD-binding" evidence="8">
    <location>
        <begin position="8"/>
        <end position="173"/>
    </location>
</feature>
<keyword evidence="5" id="KW-0560">Oxidoreductase</keyword>
<reference evidence="9" key="1">
    <citation type="journal article" date="2021" name="Nat. Commun.">
        <title>Genetic determinants of endophytism in the Arabidopsis root mycobiome.</title>
        <authorList>
            <person name="Mesny F."/>
            <person name="Miyauchi S."/>
            <person name="Thiergart T."/>
            <person name="Pickel B."/>
            <person name="Atanasova L."/>
            <person name="Karlsson M."/>
            <person name="Huettel B."/>
            <person name="Barry K.W."/>
            <person name="Haridas S."/>
            <person name="Chen C."/>
            <person name="Bauer D."/>
            <person name="Andreopoulos W."/>
            <person name="Pangilinan J."/>
            <person name="LaButti K."/>
            <person name="Riley R."/>
            <person name="Lipzen A."/>
            <person name="Clum A."/>
            <person name="Drula E."/>
            <person name="Henrissat B."/>
            <person name="Kohler A."/>
            <person name="Grigoriev I.V."/>
            <person name="Martin F.M."/>
            <person name="Hacquard S."/>
        </authorList>
    </citation>
    <scope>NUCLEOTIDE SEQUENCE</scope>
    <source>
        <strain evidence="9">MPI-CAGE-AT-0016</strain>
    </source>
</reference>
<feature type="domain" description="FAD-binding" evidence="8">
    <location>
        <begin position="293"/>
        <end position="342"/>
    </location>
</feature>
<dbReference type="PRINTS" id="PR00420">
    <property type="entry name" value="RNGMNOXGNASE"/>
</dbReference>
<dbReference type="Proteomes" id="UP000813385">
    <property type="component" value="Unassembled WGS sequence"/>
</dbReference>
<organism evidence="9 10">
    <name type="scientific">Plectosphaerella cucumerina</name>
    <dbReference type="NCBI Taxonomy" id="40658"/>
    <lineage>
        <taxon>Eukaryota</taxon>
        <taxon>Fungi</taxon>
        <taxon>Dikarya</taxon>
        <taxon>Ascomycota</taxon>
        <taxon>Pezizomycotina</taxon>
        <taxon>Sordariomycetes</taxon>
        <taxon>Hypocreomycetidae</taxon>
        <taxon>Glomerellales</taxon>
        <taxon>Plectosphaerellaceae</taxon>
        <taxon>Plectosphaerella</taxon>
    </lineage>
</organism>
<evidence type="ECO:0000256" key="6">
    <source>
        <dbReference type="ARBA" id="ARBA00023033"/>
    </source>
</evidence>
<gene>
    <name evidence="9" type="ORF">B0T11DRAFT_359807</name>
</gene>
<keyword evidence="7" id="KW-1133">Transmembrane helix</keyword>
<name>A0A8K0WZL8_9PEZI</name>
<evidence type="ECO:0000256" key="2">
    <source>
        <dbReference type="ARBA" id="ARBA00007992"/>
    </source>
</evidence>
<evidence type="ECO:0000256" key="1">
    <source>
        <dbReference type="ARBA" id="ARBA00001974"/>
    </source>
</evidence>
<protein>
    <submittedName>
        <fullName evidence="9">FAD binding domain-containing protein</fullName>
    </submittedName>
</protein>
<dbReference type="EMBL" id="JAGPXD010000007">
    <property type="protein sequence ID" value="KAH7347419.1"/>
    <property type="molecule type" value="Genomic_DNA"/>
</dbReference>
<accession>A0A8K0WZL8</accession>
<keyword evidence="6" id="KW-0503">Monooxygenase</keyword>
<dbReference type="PANTHER" id="PTHR47356:SF2">
    <property type="entry name" value="FAD-BINDING DOMAIN-CONTAINING PROTEIN-RELATED"/>
    <property type="match status" value="1"/>
</dbReference>
<dbReference type="InterPro" id="IPR050562">
    <property type="entry name" value="FAD_mOase_fung"/>
</dbReference>
<dbReference type="AlphaFoldDB" id="A0A8K0WZL8"/>
<comment type="similarity">
    <text evidence="2">Belongs to the paxM FAD-dependent monooxygenase family.</text>
</comment>
<evidence type="ECO:0000256" key="5">
    <source>
        <dbReference type="ARBA" id="ARBA00023002"/>
    </source>
</evidence>
<sequence>MAETPVFKIVIVGAGIAGLTLANILEKHDLDYILLEKHSSVVCDVGASIGLFPHGLRVLDQLGIYDAISEFLEGQISIGQTYIRRADGSILTKLGDITKHMVRRHGYPFLFFDRQDLLKILYNNLKHKNRVVVNKAVSDIVLASEGVEVSCADGSRYAGTFVVGADGVHSTVRGIMRGLATKLEPGHFDPDEEGDAACFYRCSFGIAQHVPGWPKGDQQMVLGDQKSQLVVTGPDDKVYWFLFERLRHTRRGSDIPRYTNVDEAEFFSKHRDLPITERITFGDVVEHRISSALTPLHEFVFKKWYFRRIVTIGDSAHKPNPINGHGGNIAIEACADLVNALMRLRDLRGGNFDGLRTEELARAFHQVQSTRLRRAKTVVKAAHQQQALFAHERPIMSYLVNTCAMPFLGSEQLLSRNGALMLGGSHIKTLPVPHRARAIPFGDELPAKRISNSMSNVAWLTFLPIMVASLILTVFTYSSDRFFDATEPLV</sequence>
<comment type="caution">
    <text evidence="9">The sequence shown here is derived from an EMBL/GenBank/DDBJ whole genome shotgun (WGS) entry which is preliminary data.</text>
</comment>
<dbReference type="PANTHER" id="PTHR47356">
    <property type="entry name" value="FAD-DEPENDENT MONOOXYGENASE ASQG-RELATED"/>
    <property type="match status" value="1"/>
</dbReference>
<keyword evidence="10" id="KW-1185">Reference proteome</keyword>
<keyword evidence="3" id="KW-0285">Flavoprotein</keyword>
<dbReference type="SUPFAM" id="SSF51905">
    <property type="entry name" value="FAD/NAD(P)-binding domain"/>
    <property type="match status" value="1"/>
</dbReference>
<evidence type="ECO:0000313" key="10">
    <source>
        <dbReference type="Proteomes" id="UP000813385"/>
    </source>
</evidence>
<evidence type="ECO:0000256" key="3">
    <source>
        <dbReference type="ARBA" id="ARBA00022630"/>
    </source>
</evidence>
<evidence type="ECO:0000259" key="8">
    <source>
        <dbReference type="Pfam" id="PF01494"/>
    </source>
</evidence>
<dbReference type="InterPro" id="IPR002938">
    <property type="entry name" value="FAD-bd"/>
</dbReference>
<keyword evidence="7" id="KW-0472">Membrane</keyword>
<evidence type="ECO:0000313" key="9">
    <source>
        <dbReference type="EMBL" id="KAH7347419.1"/>
    </source>
</evidence>
<evidence type="ECO:0000256" key="4">
    <source>
        <dbReference type="ARBA" id="ARBA00022827"/>
    </source>
</evidence>